<keyword evidence="9" id="KW-0378">Hydrolase</keyword>
<dbReference type="UniPathway" id="UPA00335"/>
<dbReference type="GO" id="GO:0016743">
    <property type="term" value="F:carboxyl- or carbamoyltransferase activity"/>
    <property type="evidence" value="ECO:0007669"/>
    <property type="project" value="UniProtKB-UniRule"/>
</dbReference>
<dbReference type="InterPro" id="IPR011125">
    <property type="entry name" value="Znf_HypF"/>
</dbReference>
<dbReference type="SUPFAM" id="SSF54975">
    <property type="entry name" value="Acylphosphatase/BLUF domain-like"/>
    <property type="match status" value="1"/>
</dbReference>
<dbReference type="PANTHER" id="PTHR42959:SF1">
    <property type="entry name" value="CARBAMOYLTRANSFERASE HYPF"/>
    <property type="match status" value="1"/>
</dbReference>
<feature type="active site" evidence="9">
    <location>
        <position position="18"/>
    </location>
</feature>
<keyword evidence="3" id="KW-0436">Ligase</keyword>
<dbReference type="Pfam" id="PF17788">
    <property type="entry name" value="HypF_C"/>
    <property type="match status" value="1"/>
</dbReference>
<accession>A0A076F9C6</accession>
<dbReference type="Gene3D" id="3.30.110.120">
    <property type="match status" value="1"/>
</dbReference>
<evidence type="ECO:0000256" key="1">
    <source>
        <dbReference type="ARBA" id="ARBA00004711"/>
    </source>
</evidence>
<dbReference type="Pfam" id="PF07503">
    <property type="entry name" value="zf-HYPF"/>
    <property type="match status" value="2"/>
</dbReference>
<dbReference type="PANTHER" id="PTHR42959">
    <property type="entry name" value="CARBAMOYLTRANSFERASE"/>
    <property type="match status" value="1"/>
</dbReference>
<feature type="domain" description="Acylphosphatase-like" evidence="10">
    <location>
        <begin position="3"/>
        <end position="88"/>
    </location>
</feature>
<gene>
    <name evidence="12" type="primary">hypF</name>
    <name evidence="12" type="ORF">CIG1485E_0978</name>
</gene>
<evidence type="ECO:0000256" key="8">
    <source>
        <dbReference type="PIRNR" id="PIRNR006256"/>
    </source>
</evidence>
<evidence type="ECO:0000256" key="5">
    <source>
        <dbReference type="ARBA" id="ARBA00022771"/>
    </source>
</evidence>
<dbReference type="GO" id="GO:0008270">
    <property type="term" value="F:zinc ion binding"/>
    <property type="evidence" value="ECO:0007669"/>
    <property type="project" value="UniProtKB-KW"/>
</dbReference>
<dbReference type="Gene3D" id="3.30.420.360">
    <property type="match status" value="1"/>
</dbReference>
<evidence type="ECO:0000256" key="6">
    <source>
        <dbReference type="ARBA" id="ARBA00022833"/>
    </source>
</evidence>
<feature type="domain" description="YrdC-like" evidence="11">
    <location>
        <begin position="198"/>
        <end position="381"/>
    </location>
</feature>
<comment type="catalytic activity">
    <reaction evidence="7">
        <text>C-terminal L-cysteinyl-[HypE protein] + carbamoyl phosphate + ATP + H2O = C-terminal S-carboxamide-L-cysteinyl-[HypE protein] + AMP + phosphate + diphosphate + H(+)</text>
        <dbReference type="Rhea" id="RHEA:55636"/>
        <dbReference type="Rhea" id="RHEA-COMP:14247"/>
        <dbReference type="Rhea" id="RHEA-COMP:14392"/>
        <dbReference type="ChEBI" id="CHEBI:15377"/>
        <dbReference type="ChEBI" id="CHEBI:15378"/>
        <dbReference type="ChEBI" id="CHEBI:30616"/>
        <dbReference type="ChEBI" id="CHEBI:33019"/>
        <dbReference type="ChEBI" id="CHEBI:43474"/>
        <dbReference type="ChEBI" id="CHEBI:58228"/>
        <dbReference type="ChEBI" id="CHEBI:76913"/>
        <dbReference type="ChEBI" id="CHEBI:139126"/>
        <dbReference type="ChEBI" id="CHEBI:456215"/>
    </reaction>
</comment>
<dbReference type="Pfam" id="PF01300">
    <property type="entry name" value="Sua5_yciO_yrdC"/>
    <property type="match status" value="1"/>
</dbReference>
<dbReference type="STRING" id="1244531.CIG2463D_1031"/>
<dbReference type="PROSITE" id="PS51163">
    <property type="entry name" value="YRDC"/>
    <property type="match status" value="1"/>
</dbReference>
<keyword evidence="4" id="KW-0479">Metal-binding</keyword>
<dbReference type="OrthoDB" id="9808093at2"/>
<keyword evidence="5" id="KW-0863">Zinc-finger</keyword>
<dbReference type="RefSeq" id="WP_038454325.1">
    <property type="nucleotide sequence ID" value="NZ_CP009043.1"/>
</dbReference>
<dbReference type="GO" id="GO:0051604">
    <property type="term" value="P:protein maturation"/>
    <property type="evidence" value="ECO:0007669"/>
    <property type="project" value="TreeGrafter"/>
</dbReference>
<dbReference type="PROSITE" id="PS00150">
    <property type="entry name" value="ACYLPHOSPHATASE_1"/>
    <property type="match status" value="1"/>
</dbReference>
<organism evidence="12 13">
    <name type="scientific">Campylobacter iguaniorum</name>
    <dbReference type="NCBI Taxonomy" id="1244531"/>
    <lineage>
        <taxon>Bacteria</taxon>
        <taxon>Pseudomonadati</taxon>
        <taxon>Campylobacterota</taxon>
        <taxon>Epsilonproteobacteria</taxon>
        <taxon>Campylobacterales</taxon>
        <taxon>Campylobacteraceae</taxon>
        <taxon>Campylobacter</taxon>
    </lineage>
</organism>
<comment type="pathway">
    <text evidence="1">Protein modification; [NiFe] hydrogenase maturation.</text>
</comment>
<dbReference type="EMBL" id="CP009043">
    <property type="protein sequence ID" value="AII14815.1"/>
    <property type="molecule type" value="Genomic_DNA"/>
</dbReference>
<keyword evidence="6" id="KW-0862">Zinc</keyword>
<dbReference type="InterPro" id="IPR006070">
    <property type="entry name" value="Sua5-like_dom"/>
</dbReference>
<dbReference type="EC" id="6.2.-.-" evidence="8"/>
<evidence type="ECO:0000256" key="7">
    <source>
        <dbReference type="ARBA" id="ARBA00048220"/>
    </source>
</evidence>
<name>A0A076F9C6_9BACT</name>
<protein>
    <recommendedName>
        <fullName evidence="8">Carbamoyltransferase</fullName>
        <ecNumber evidence="8">6.2.-.-</ecNumber>
    </recommendedName>
</protein>
<dbReference type="InterPro" id="IPR055128">
    <property type="entry name" value="HypF_C_2"/>
</dbReference>
<dbReference type="Pfam" id="PF00708">
    <property type="entry name" value="Acylphosphatase"/>
    <property type="match status" value="1"/>
</dbReference>
<evidence type="ECO:0000256" key="9">
    <source>
        <dbReference type="PROSITE-ProRule" id="PRU00520"/>
    </source>
</evidence>
<reference evidence="13" key="1">
    <citation type="journal article" date="2014" name="Genome Announc.">
        <title>Complete Genome Sequence of Campylobacter iguaniorum Strain 1485ET, Isolated from a Bearded Dragon (Pogona vitticeps).</title>
        <authorList>
            <person name="Gilbert M.J."/>
            <person name="Miller W.G."/>
            <person name="Yee E."/>
            <person name="Kik M."/>
            <person name="Wagenaar J.A."/>
            <person name="Duim B."/>
        </authorList>
    </citation>
    <scope>NUCLEOTIDE SEQUENCE [LARGE SCALE GENOMIC DNA]</scope>
    <source>
        <strain evidence="13">1485E</strain>
    </source>
</reference>
<dbReference type="InterPro" id="IPR004421">
    <property type="entry name" value="Carbamoyltransferase_HypF"/>
</dbReference>
<dbReference type="Gene3D" id="3.90.870.50">
    <property type="match status" value="1"/>
</dbReference>
<dbReference type="KEGG" id="caj:CIG1485E_0978"/>
<dbReference type="Proteomes" id="UP000028486">
    <property type="component" value="Chromosome"/>
</dbReference>
<dbReference type="AlphaFoldDB" id="A0A076F9C6"/>
<dbReference type="NCBIfam" id="TIGR00143">
    <property type="entry name" value="hypF"/>
    <property type="match status" value="1"/>
</dbReference>
<dbReference type="Gene3D" id="3.30.420.40">
    <property type="match status" value="1"/>
</dbReference>
<evidence type="ECO:0000313" key="12">
    <source>
        <dbReference type="EMBL" id="AII14815.1"/>
    </source>
</evidence>
<dbReference type="GO" id="GO:0003725">
    <property type="term" value="F:double-stranded RNA binding"/>
    <property type="evidence" value="ECO:0007669"/>
    <property type="project" value="InterPro"/>
</dbReference>
<evidence type="ECO:0000256" key="2">
    <source>
        <dbReference type="ARBA" id="ARBA00008097"/>
    </source>
</evidence>
<comment type="similarity">
    <text evidence="2 8">Belongs to the carbamoyltransferase HypF family.</text>
</comment>
<dbReference type="InterPro" id="IPR036046">
    <property type="entry name" value="Acylphosphatase-like_dom_sf"/>
</dbReference>
<dbReference type="Pfam" id="PF22521">
    <property type="entry name" value="HypF_C_2"/>
    <property type="match status" value="1"/>
</dbReference>
<dbReference type="InterPro" id="IPR041440">
    <property type="entry name" value="HypF_C"/>
</dbReference>
<dbReference type="GO" id="GO:0016874">
    <property type="term" value="F:ligase activity"/>
    <property type="evidence" value="ECO:0007669"/>
    <property type="project" value="UniProtKB-UniRule"/>
</dbReference>
<dbReference type="InterPro" id="IPR001792">
    <property type="entry name" value="Acylphosphatase-like_dom"/>
</dbReference>
<dbReference type="InterPro" id="IPR017968">
    <property type="entry name" value="Acylphosphatase_CS"/>
</dbReference>
<dbReference type="SUPFAM" id="SSF55821">
    <property type="entry name" value="YrdC/RibB"/>
    <property type="match status" value="1"/>
</dbReference>
<evidence type="ECO:0000259" key="11">
    <source>
        <dbReference type="PROSITE" id="PS51163"/>
    </source>
</evidence>
<evidence type="ECO:0000256" key="3">
    <source>
        <dbReference type="ARBA" id="ARBA00022598"/>
    </source>
</evidence>
<dbReference type="PIRSF" id="PIRSF006256">
    <property type="entry name" value="CMPcnvr_hdrg_mat"/>
    <property type="match status" value="1"/>
</dbReference>
<feature type="active site" evidence="9">
    <location>
        <position position="36"/>
    </location>
</feature>
<proteinExistence type="inferred from homology"/>
<dbReference type="InterPro" id="IPR051060">
    <property type="entry name" value="Carbamoyltrans_HypF-like"/>
</dbReference>
<comment type="catalytic activity">
    <reaction evidence="9">
        <text>an acyl phosphate + H2O = a carboxylate + phosphate + H(+)</text>
        <dbReference type="Rhea" id="RHEA:14965"/>
        <dbReference type="ChEBI" id="CHEBI:15377"/>
        <dbReference type="ChEBI" id="CHEBI:15378"/>
        <dbReference type="ChEBI" id="CHEBI:29067"/>
        <dbReference type="ChEBI" id="CHEBI:43474"/>
        <dbReference type="ChEBI" id="CHEBI:59918"/>
        <dbReference type="EC" id="3.6.1.7"/>
    </reaction>
</comment>
<dbReference type="HOGENOM" id="CLU_009164_0_0_7"/>
<dbReference type="eggNOG" id="COG0068">
    <property type="taxonomic scope" value="Bacteria"/>
</dbReference>
<dbReference type="PROSITE" id="PS51160">
    <property type="entry name" value="ACYLPHOSPHATASE_3"/>
    <property type="match status" value="1"/>
</dbReference>
<dbReference type="GO" id="GO:0003998">
    <property type="term" value="F:acylphosphatase activity"/>
    <property type="evidence" value="ECO:0007669"/>
    <property type="project" value="UniProtKB-EC"/>
</dbReference>
<sequence length="744" mass="84059">MKSLKIEVKGLVQGVGFRPFIYLLASKFSIFGEVFNDSSGVKIEIYADDLSCDKFIQAIRDELPPLARIDELSIAPSQRKFSEFKIITSKDAQKIAPILPDFAICDECKSEFYDPRNRRYHHPFINCTNCGPRFSIIRSLPYDRQNTTMAKFKMCDECQNEYENPLNRRYHAQPVACNECGAKVSLKSLDNEIKFSDFEAINECVRELKNGKIIAIKGIGGFHLVCNALNETAINSLRSRKNRPHKPFALMCKDEIMASNFAEFSQSELKLLNSNIKPIVLVKKNRNLPEILAPNLDKVGIFLAPTSLHLLLFEYTHFPLIATSANISGEPIIKNYDEVCLKLKNIADLVLDNDRDILNPSDDSIAFVCDGKTQWLRTSRGIKPKIIKSKFSQKSCFLAIGSELKNEFAIYKDGLIFSSPYIGDLKNTATFERFLSLVDMFKSVYELEFDFVVADLHPYFLHTKHFEKLGFKVRKVQHHYAHVLSVMFENDLQGEVLGFGFDGTGYGDDASIWGGEVFLADENGYERVAKFDPFLLVGGDNAIKNIYHLTYAILKKYQISAPKWEAKFDKIKLANLSKIISKNIGVQTNSLGRIFDAFASLVLGIETISYDAQAAMELESLYDESLDIAYKFDIENGIINYKNAFLNALADEPKVAATGFINGIADLILELALHHKKPVVLGGGVFQNRALLSKTISNLEKNSIKYYLPKDEPANDSAIAMGQIYYGLKFLSYNQKQKIRNHNE</sequence>
<evidence type="ECO:0000259" key="10">
    <source>
        <dbReference type="PROSITE" id="PS51160"/>
    </source>
</evidence>
<evidence type="ECO:0000256" key="4">
    <source>
        <dbReference type="ARBA" id="ARBA00022723"/>
    </source>
</evidence>
<evidence type="ECO:0000313" key="13">
    <source>
        <dbReference type="Proteomes" id="UP000028486"/>
    </source>
</evidence>
<keyword evidence="13" id="KW-1185">Reference proteome</keyword>
<dbReference type="InterPro" id="IPR017945">
    <property type="entry name" value="DHBP_synth_RibB-like_a/b_dom"/>
</dbReference>